<evidence type="ECO:0000313" key="3">
    <source>
        <dbReference type="Proteomes" id="UP001301442"/>
    </source>
</evidence>
<sequence length="390" mass="41387">MLVNRILSATATGLVVVIIGFASSAALIYQTVITLGGDVSLAASWILTLGLSMGVTSIGLSLYYRVPILIAWSTPGAALLITIAQGVTINEAIAGFIFSALLIFLCGVTGWFEKLVNKIPLQLASAMLAGILVNFGIDVFNQMNAEPLLVVTMFVIFLIAKQVMPKFTMLLVLLSSIGLAWQLELVSLSGFVWQVSEFKYISPEFSVEALFGIGIPLFIVTMAAQNLPGIAVLKAHHYKTPVSSILSVTGLVNILTAPFGGYAINLAAITAAMCMTTEVDKDPCKRYLSAVFAGGFYILMALSAGYLMGVFSALPSALIYSLAGIALFTTITHSIEQSLSDKKVSEAAIITFLVTASNIALWGFSSVLWGLIAGSVTLLIQNSFMKGKLT</sequence>
<keyword evidence="1" id="KW-0812">Transmembrane</keyword>
<evidence type="ECO:0000256" key="1">
    <source>
        <dbReference type="SAM" id="Phobius"/>
    </source>
</evidence>
<dbReference type="Proteomes" id="UP001301442">
    <property type="component" value="Chromosome"/>
</dbReference>
<dbReference type="InterPro" id="IPR004711">
    <property type="entry name" value="Benzoate_Transporter"/>
</dbReference>
<dbReference type="EMBL" id="CP136600">
    <property type="protein sequence ID" value="WOH37173.1"/>
    <property type="molecule type" value="Genomic_DNA"/>
</dbReference>
<feature type="transmembrane region" description="Helical" evidence="1">
    <location>
        <begin position="245"/>
        <end position="275"/>
    </location>
</feature>
<feature type="transmembrane region" description="Helical" evidence="1">
    <location>
        <begin position="147"/>
        <end position="164"/>
    </location>
</feature>
<dbReference type="NCBIfam" id="TIGR00843">
    <property type="entry name" value="benE"/>
    <property type="match status" value="1"/>
</dbReference>
<keyword evidence="1" id="KW-0472">Membrane</keyword>
<feature type="transmembrane region" description="Helical" evidence="1">
    <location>
        <begin position="94"/>
        <end position="113"/>
    </location>
</feature>
<feature type="transmembrane region" description="Helical" evidence="1">
    <location>
        <begin position="287"/>
        <end position="311"/>
    </location>
</feature>
<feature type="transmembrane region" description="Helical" evidence="1">
    <location>
        <begin position="170"/>
        <end position="193"/>
    </location>
</feature>
<feature type="transmembrane region" description="Helical" evidence="1">
    <location>
        <begin position="41"/>
        <end position="63"/>
    </location>
</feature>
<feature type="transmembrane region" description="Helical" evidence="1">
    <location>
        <begin position="69"/>
        <end position="87"/>
    </location>
</feature>
<dbReference type="PANTHER" id="PTHR30199">
    <property type="entry name" value="MFS FAMILY TRANSPORTER, PREDICTED SUBSTRATE BENZOATE"/>
    <property type="match status" value="1"/>
</dbReference>
<protein>
    <submittedName>
        <fullName evidence="2">Benzoate/H(+) symporter BenE family transporter</fullName>
    </submittedName>
</protein>
<dbReference type="RefSeq" id="WP_348395967.1">
    <property type="nucleotide sequence ID" value="NZ_CP136600.1"/>
</dbReference>
<name>A0ABZ0GN45_9GAMM</name>
<feature type="transmembrane region" description="Helical" evidence="1">
    <location>
        <begin position="119"/>
        <end position="140"/>
    </location>
</feature>
<dbReference type="PANTHER" id="PTHR30199:SF0">
    <property type="entry name" value="INNER MEMBRANE PROTEIN YDCO"/>
    <property type="match status" value="1"/>
</dbReference>
<accession>A0ABZ0GN45</accession>
<gene>
    <name evidence="2" type="ORF">RI844_17680</name>
</gene>
<feature type="transmembrane region" description="Helical" evidence="1">
    <location>
        <begin position="347"/>
        <end position="380"/>
    </location>
</feature>
<dbReference type="Pfam" id="PF03594">
    <property type="entry name" value="BenE"/>
    <property type="match status" value="1"/>
</dbReference>
<evidence type="ECO:0000313" key="2">
    <source>
        <dbReference type="EMBL" id="WOH37173.1"/>
    </source>
</evidence>
<organism evidence="2 3">
    <name type="scientific">Thalassotalea fonticola</name>
    <dbReference type="NCBI Taxonomy" id="3065649"/>
    <lineage>
        <taxon>Bacteria</taxon>
        <taxon>Pseudomonadati</taxon>
        <taxon>Pseudomonadota</taxon>
        <taxon>Gammaproteobacteria</taxon>
        <taxon>Alteromonadales</taxon>
        <taxon>Colwelliaceae</taxon>
        <taxon>Thalassotalea</taxon>
    </lineage>
</organism>
<proteinExistence type="predicted"/>
<feature type="transmembrane region" description="Helical" evidence="1">
    <location>
        <begin position="6"/>
        <end position="29"/>
    </location>
</feature>
<keyword evidence="1" id="KW-1133">Transmembrane helix</keyword>
<feature type="transmembrane region" description="Helical" evidence="1">
    <location>
        <begin position="317"/>
        <end position="335"/>
    </location>
</feature>
<keyword evidence="3" id="KW-1185">Reference proteome</keyword>
<feature type="transmembrane region" description="Helical" evidence="1">
    <location>
        <begin position="205"/>
        <end position="225"/>
    </location>
</feature>
<reference evidence="2 3" key="1">
    <citation type="submission" date="2023-09" db="EMBL/GenBank/DDBJ databases">
        <authorList>
            <person name="Qi X."/>
        </authorList>
    </citation>
    <scope>NUCLEOTIDE SEQUENCE [LARGE SCALE GENOMIC DNA]</scope>
    <source>
        <strain evidence="2 3">S1-1</strain>
    </source>
</reference>